<keyword evidence="2" id="KW-1185">Reference proteome</keyword>
<dbReference type="InterPro" id="IPR043129">
    <property type="entry name" value="ATPase_NBD"/>
</dbReference>
<dbReference type="Gene3D" id="3.30.420.40">
    <property type="match status" value="1"/>
</dbReference>
<dbReference type="PANTHER" id="PTHR14187:SF5">
    <property type="entry name" value="HEAT SHOCK 70 KDA PROTEIN 12A"/>
    <property type="match status" value="1"/>
</dbReference>
<reference evidence="1" key="1">
    <citation type="submission" date="2022-11" db="EMBL/GenBank/DDBJ databases">
        <title>Centuries of genome instability and evolution in soft-shell clam transmissible cancer (bioRxiv).</title>
        <authorList>
            <person name="Hart S.F.M."/>
            <person name="Yonemitsu M.A."/>
            <person name="Giersch R.M."/>
            <person name="Beal B.F."/>
            <person name="Arriagada G."/>
            <person name="Davis B.W."/>
            <person name="Ostrander E.A."/>
            <person name="Goff S.P."/>
            <person name="Metzger M.J."/>
        </authorList>
    </citation>
    <scope>NUCLEOTIDE SEQUENCE</scope>
    <source>
        <strain evidence="1">MELC-2E11</strain>
        <tissue evidence="1">Siphon/mantle</tissue>
    </source>
</reference>
<dbReference type="Proteomes" id="UP001164746">
    <property type="component" value="Chromosome 3"/>
</dbReference>
<protein>
    <submittedName>
        <fullName evidence="1">HS12B-like protein</fullName>
    </submittedName>
</protein>
<organism evidence="1 2">
    <name type="scientific">Mya arenaria</name>
    <name type="common">Soft-shell clam</name>
    <dbReference type="NCBI Taxonomy" id="6604"/>
    <lineage>
        <taxon>Eukaryota</taxon>
        <taxon>Metazoa</taxon>
        <taxon>Spiralia</taxon>
        <taxon>Lophotrochozoa</taxon>
        <taxon>Mollusca</taxon>
        <taxon>Bivalvia</taxon>
        <taxon>Autobranchia</taxon>
        <taxon>Heteroconchia</taxon>
        <taxon>Euheterodonta</taxon>
        <taxon>Imparidentia</taxon>
        <taxon>Neoheterodontei</taxon>
        <taxon>Myida</taxon>
        <taxon>Myoidea</taxon>
        <taxon>Myidae</taxon>
        <taxon>Mya</taxon>
    </lineage>
</organism>
<proteinExistence type="predicted"/>
<dbReference type="PANTHER" id="PTHR14187">
    <property type="entry name" value="ALPHA KINASE/ELONGATION FACTOR 2 KINASE"/>
    <property type="match status" value="1"/>
</dbReference>
<gene>
    <name evidence="1" type="ORF">MAR_023881</name>
</gene>
<evidence type="ECO:0000313" key="1">
    <source>
        <dbReference type="EMBL" id="WAQ99508.1"/>
    </source>
</evidence>
<dbReference type="SUPFAM" id="SSF53067">
    <property type="entry name" value="Actin-like ATPase domain"/>
    <property type="match status" value="1"/>
</dbReference>
<name>A0ABY7DTS9_MYAAR</name>
<evidence type="ECO:0000313" key="2">
    <source>
        <dbReference type="Proteomes" id="UP001164746"/>
    </source>
</evidence>
<accession>A0ABY7DTS9</accession>
<dbReference type="EMBL" id="CP111014">
    <property type="protein sequence ID" value="WAQ99508.1"/>
    <property type="molecule type" value="Genomic_DNA"/>
</dbReference>
<sequence length="438" mass="49007">MSGKSYLLCAAIDFGTTFSGYAFSSKHEFEQDPLKVCASSWMGGSRMTISLKTSSTVLFRPDKSFDSFGFEAEDRYSDLCCEENHKDWYYFRRFKMMLYNSKDVHRSNMLKDETGKEMPAIVAGIEGHRLSLALEPEAASMFCKHLPVARYEGKVKKRAIGQSLDSRTTFKIPITLYETFRDVTGREIRDEVKENKLLSGKVAFAGDKMRVEPGAVKELFSETTKHIIDHLKGIFADPTASGADTVLMVGGFSESPMLRETVQEAFPDKRVIVPHEAGLAVLKGAVIFGHNDKEITARIAKYTYGLKTYKDFDPKKHPKDKMFLNENKRPTVRGCFSRLVEIGQTVSPNEPTPSKPYFPTGNTSGFTIKLYASSDKKPMFVDDPGCFPIGEVYVHCVDKYGKVGSADVSLIFGGTELKVRAVDSKTKEERIASFDFLA</sequence>